<name>A0A1F6AAT6_9BACT</name>
<evidence type="ECO:0000259" key="1">
    <source>
        <dbReference type="SMART" id="SM01321"/>
    </source>
</evidence>
<evidence type="ECO:0000313" key="3">
    <source>
        <dbReference type="Proteomes" id="UP000177092"/>
    </source>
</evidence>
<dbReference type="InterPro" id="IPR002686">
    <property type="entry name" value="Transposase_17"/>
</dbReference>
<dbReference type="AlphaFoldDB" id="A0A1F6AAT6"/>
<feature type="domain" description="Transposase IS200-like" evidence="1">
    <location>
        <begin position="9"/>
        <end position="153"/>
    </location>
</feature>
<dbReference type="Gene3D" id="3.30.70.1290">
    <property type="entry name" value="Transposase IS200-like"/>
    <property type="match status" value="1"/>
</dbReference>
<dbReference type="SUPFAM" id="SSF143422">
    <property type="entry name" value="Transposase IS200-like"/>
    <property type="match status" value="1"/>
</dbReference>
<comment type="caution">
    <text evidence="2">The sequence shown here is derived from an EMBL/GenBank/DDBJ whole genome shotgun (WGS) entry which is preliminary data.</text>
</comment>
<protein>
    <recommendedName>
        <fullName evidence="1">Transposase IS200-like domain-containing protein</fullName>
    </recommendedName>
</protein>
<dbReference type="GO" id="GO:0004803">
    <property type="term" value="F:transposase activity"/>
    <property type="evidence" value="ECO:0007669"/>
    <property type="project" value="InterPro"/>
</dbReference>
<reference evidence="2 3" key="1">
    <citation type="journal article" date="2016" name="Nat. Commun.">
        <title>Thousands of microbial genomes shed light on interconnected biogeochemical processes in an aquifer system.</title>
        <authorList>
            <person name="Anantharaman K."/>
            <person name="Brown C.T."/>
            <person name="Hug L.A."/>
            <person name="Sharon I."/>
            <person name="Castelle C.J."/>
            <person name="Probst A.J."/>
            <person name="Thomas B.C."/>
            <person name="Singh A."/>
            <person name="Wilkins M.J."/>
            <person name="Karaoz U."/>
            <person name="Brodie E.L."/>
            <person name="Williams K.H."/>
            <person name="Hubbard S.S."/>
            <person name="Banfield J.F."/>
        </authorList>
    </citation>
    <scope>NUCLEOTIDE SEQUENCE [LARGE SCALE GENOMIC DNA]</scope>
</reference>
<dbReference type="SMART" id="SM01321">
    <property type="entry name" value="Y1_Tnp"/>
    <property type="match status" value="1"/>
</dbReference>
<evidence type="ECO:0000313" key="2">
    <source>
        <dbReference type="EMBL" id="OGG21427.1"/>
    </source>
</evidence>
<sequence length="223" mass="26896">MPKRYILLIKNEIYHIYNRGVAKQPIFLDKRDYEKFILTLTYYRYAKLPLKLSRFLQLAHKDRDNIMTKLNNENKKLVEVLCYTLMPNHFHLILKQLEDDGISKYMRLILNSWTHHFNKRHVRVGSLFQGVFKAVRIEDDEQLIHLSRYIHINPVVSYLVKENDLLFYPWSSINDYQKGNSVLVEISTILGHFSSFEKYKKFLFDQIDYAKEINRIKHLRLET</sequence>
<accession>A0A1F6AAT6</accession>
<dbReference type="InterPro" id="IPR036515">
    <property type="entry name" value="Transposase_17_sf"/>
</dbReference>
<dbReference type="PANTHER" id="PTHR34322">
    <property type="entry name" value="TRANSPOSASE, Y1_TNP DOMAIN-CONTAINING"/>
    <property type="match status" value="1"/>
</dbReference>
<dbReference type="Proteomes" id="UP000177092">
    <property type="component" value="Unassembled WGS sequence"/>
</dbReference>
<dbReference type="GO" id="GO:0006313">
    <property type="term" value="P:DNA transposition"/>
    <property type="evidence" value="ECO:0007669"/>
    <property type="project" value="InterPro"/>
</dbReference>
<gene>
    <name evidence="2" type="ORF">A3D03_02875</name>
</gene>
<proteinExistence type="predicted"/>
<dbReference type="PANTHER" id="PTHR34322:SF2">
    <property type="entry name" value="TRANSPOSASE IS200-LIKE DOMAIN-CONTAINING PROTEIN"/>
    <property type="match status" value="1"/>
</dbReference>
<dbReference type="EMBL" id="MFJN01000022">
    <property type="protein sequence ID" value="OGG21427.1"/>
    <property type="molecule type" value="Genomic_DNA"/>
</dbReference>
<dbReference type="GO" id="GO:0003677">
    <property type="term" value="F:DNA binding"/>
    <property type="evidence" value="ECO:0007669"/>
    <property type="project" value="InterPro"/>
</dbReference>
<organism evidence="2 3">
    <name type="scientific">Candidatus Gottesmanbacteria bacterium RIFCSPHIGHO2_02_FULL_40_13</name>
    <dbReference type="NCBI Taxonomy" id="1798384"/>
    <lineage>
        <taxon>Bacteria</taxon>
        <taxon>Candidatus Gottesmaniibacteriota</taxon>
    </lineage>
</organism>
<dbReference type="Pfam" id="PF01797">
    <property type="entry name" value="Y1_Tnp"/>
    <property type="match status" value="1"/>
</dbReference>
<dbReference type="STRING" id="1798384.A3D03_02875"/>